<organism evidence="1 2">
    <name type="scientific">Thiothrix lacustris</name>
    <dbReference type="NCBI Taxonomy" id="525917"/>
    <lineage>
        <taxon>Bacteria</taxon>
        <taxon>Pseudomonadati</taxon>
        <taxon>Pseudomonadota</taxon>
        <taxon>Gammaproteobacteria</taxon>
        <taxon>Thiotrichales</taxon>
        <taxon>Thiotrichaceae</taxon>
        <taxon>Thiothrix</taxon>
    </lineage>
</organism>
<accession>A0A1Y1QK29</accession>
<reference evidence="1 2" key="1">
    <citation type="submission" date="2017-01" db="EMBL/GenBank/DDBJ databases">
        <title>Novel large sulfur bacteria in the metagenomes of groundwater-fed chemosynthetic microbial mats in the Lake Huron basin.</title>
        <authorList>
            <person name="Sharrar A.M."/>
            <person name="Flood B.E."/>
            <person name="Bailey J.V."/>
            <person name="Jones D.S."/>
            <person name="Biddanda B."/>
            <person name="Ruberg S.A."/>
            <person name="Marcus D.N."/>
            <person name="Dick G.J."/>
        </authorList>
    </citation>
    <scope>NUCLEOTIDE SEQUENCE [LARGE SCALE GENOMIC DNA]</scope>
    <source>
        <strain evidence="1">A8</strain>
    </source>
</reference>
<comment type="caution">
    <text evidence="1">The sequence shown here is derived from an EMBL/GenBank/DDBJ whole genome shotgun (WGS) entry which is preliminary data.</text>
</comment>
<feature type="non-terminal residue" evidence="1">
    <location>
        <position position="60"/>
    </location>
</feature>
<gene>
    <name evidence="1" type="ORF">BWK73_27690</name>
</gene>
<dbReference type="GO" id="GO:0004222">
    <property type="term" value="F:metalloendopeptidase activity"/>
    <property type="evidence" value="ECO:0007669"/>
    <property type="project" value="InterPro"/>
</dbReference>
<dbReference type="Proteomes" id="UP000192491">
    <property type="component" value="Unassembled WGS sequence"/>
</dbReference>
<proteinExistence type="predicted"/>
<evidence type="ECO:0000313" key="1">
    <source>
        <dbReference type="EMBL" id="OQX07593.1"/>
    </source>
</evidence>
<dbReference type="InterPro" id="IPR023091">
    <property type="entry name" value="MetalPrtase_cat_dom_sf_prd"/>
</dbReference>
<sequence length="60" mass="6803">MGLQLDIQNPEDYLNLPAEADLLQWAQAAWQEDGEAGVVLRIVAEAESQQLNRDFRGKDY</sequence>
<protein>
    <submittedName>
        <fullName evidence="1">rRNA maturation RNase YbeY</fullName>
    </submittedName>
</protein>
<dbReference type="Gene3D" id="3.40.390.30">
    <property type="entry name" value="Metalloproteases ('zincins'), catalytic domain"/>
    <property type="match status" value="1"/>
</dbReference>
<name>A0A1Y1QK29_9GAMM</name>
<dbReference type="AlphaFoldDB" id="A0A1Y1QK29"/>
<dbReference type="EMBL" id="MTEJ01000205">
    <property type="protein sequence ID" value="OQX07593.1"/>
    <property type="molecule type" value="Genomic_DNA"/>
</dbReference>
<evidence type="ECO:0000313" key="2">
    <source>
        <dbReference type="Proteomes" id="UP000192491"/>
    </source>
</evidence>